<evidence type="ECO:0000259" key="27">
    <source>
        <dbReference type="PROSITE" id="PS50835"/>
    </source>
</evidence>
<dbReference type="SMART" id="SM00219">
    <property type="entry name" value="TyrKc"/>
    <property type="match status" value="1"/>
</dbReference>
<dbReference type="FunFam" id="3.30.200.20:FF:000593">
    <property type="entry name" value="Predicted protein"/>
    <property type="match status" value="1"/>
</dbReference>
<dbReference type="InterPro" id="IPR013098">
    <property type="entry name" value="Ig_I-set"/>
</dbReference>
<dbReference type="PROSITE" id="PS00107">
    <property type="entry name" value="PROTEIN_KINASE_ATP"/>
    <property type="match status" value="1"/>
</dbReference>
<feature type="disulfide bond" evidence="22">
    <location>
        <begin position="93"/>
        <end position="141"/>
    </location>
</feature>
<accession>A0A9N9WWZ2</accession>
<dbReference type="SMART" id="SM00408">
    <property type="entry name" value="IGc2"/>
    <property type="match status" value="2"/>
</dbReference>
<evidence type="ECO:0000256" key="16">
    <source>
        <dbReference type="ARBA" id="ARBA00023319"/>
    </source>
</evidence>
<dbReference type="InterPro" id="IPR020635">
    <property type="entry name" value="Tyr_kinase_cat_dom"/>
</dbReference>
<keyword evidence="2" id="KW-0597">Phosphoprotein</keyword>
<dbReference type="PANTHER" id="PTHR24416:SF550">
    <property type="entry name" value="FIBROBLAST GROWTH FACTOR RECEPTOR HOMOLOG 1-RELATED"/>
    <property type="match status" value="1"/>
</dbReference>
<dbReference type="InterPro" id="IPR003598">
    <property type="entry name" value="Ig_sub2"/>
</dbReference>
<feature type="binding site" evidence="21">
    <location>
        <position position="548"/>
    </location>
    <ligand>
        <name>ATP</name>
        <dbReference type="ChEBI" id="CHEBI:30616"/>
    </ligand>
</feature>
<evidence type="ECO:0000256" key="24">
    <source>
        <dbReference type="SAM" id="MobiDB-lite"/>
    </source>
</evidence>
<evidence type="ECO:0000256" key="7">
    <source>
        <dbReference type="ARBA" id="ARBA00022741"/>
    </source>
</evidence>
<dbReference type="InterPro" id="IPR016248">
    <property type="entry name" value="FGF_rcpt_fam"/>
</dbReference>
<organism evidence="28 29">
    <name type="scientific">Chironomus riparius</name>
    <dbReference type="NCBI Taxonomy" id="315576"/>
    <lineage>
        <taxon>Eukaryota</taxon>
        <taxon>Metazoa</taxon>
        <taxon>Ecdysozoa</taxon>
        <taxon>Arthropoda</taxon>
        <taxon>Hexapoda</taxon>
        <taxon>Insecta</taxon>
        <taxon>Pterygota</taxon>
        <taxon>Neoptera</taxon>
        <taxon>Endopterygota</taxon>
        <taxon>Diptera</taxon>
        <taxon>Nematocera</taxon>
        <taxon>Chironomoidea</taxon>
        <taxon>Chironomidae</taxon>
        <taxon>Chironominae</taxon>
        <taxon>Chironomus</taxon>
    </lineage>
</organism>
<feature type="active site" description="Proton acceptor" evidence="20">
    <location>
        <position position="530"/>
    </location>
</feature>
<evidence type="ECO:0000256" key="3">
    <source>
        <dbReference type="ARBA" id="ARBA00022679"/>
    </source>
</evidence>
<evidence type="ECO:0000256" key="11">
    <source>
        <dbReference type="ARBA" id="ARBA00023136"/>
    </source>
</evidence>
<dbReference type="Gene3D" id="2.60.40.10">
    <property type="entry name" value="Immunoglobulins"/>
    <property type="match status" value="2"/>
</dbReference>
<evidence type="ECO:0000256" key="25">
    <source>
        <dbReference type="SAM" id="Phobius"/>
    </source>
</evidence>
<keyword evidence="15" id="KW-0325">Glycoprotein</keyword>
<dbReference type="Proteomes" id="UP001153620">
    <property type="component" value="Chromosome 3"/>
</dbReference>
<keyword evidence="8 19" id="KW-0418">Kinase</keyword>
<feature type="binding site" evidence="21">
    <location>
        <begin position="471"/>
        <end position="473"/>
    </location>
    <ligand>
        <name>ATP</name>
        <dbReference type="ChEBI" id="CHEBI:30616"/>
    </ligand>
</feature>
<dbReference type="InterPro" id="IPR013783">
    <property type="entry name" value="Ig-like_fold"/>
</dbReference>
<proteinExistence type="inferred from homology"/>
<feature type="binding site" evidence="21">
    <location>
        <begin position="395"/>
        <end position="401"/>
    </location>
    <ligand>
        <name>ATP</name>
        <dbReference type="ChEBI" id="CHEBI:30616"/>
    </ligand>
</feature>
<keyword evidence="11 19" id="KW-0472">Membrane</keyword>
<dbReference type="InterPro" id="IPR036179">
    <property type="entry name" value="Ig-like_dom_sf"/>
</dbReference>
<dbReference type="SUPFAM" id="SSF56112">
    <property type="entry name" value="Protein kinase-like (PK-like)"/>
    <property type="match status" value="1"/>
</dbReference>
<dbReference type="InterPro" id="IPR017441">
    <property type="entry name" value="Protein_kinase_ATP_BS"/>
</dbReference>
<dbReference type="EC" id="2.7.10.1" evidence="19"/>
<evidence type="ECO:0000256" key="8">
    <source>
        <dbReference type="ARBA" id="ARBA00022777"/>
    </source>
</evidence>
<feature type="binding site" evidence="21">
    <location>
        <position position="477"/>
    </location>
    <ligand>
        <name>ATP</name>
        <dbReference type="ChEBI" id="CHEBI:30616"/>
    </ligand>
</feature>
<dbReference type="GO" id="GO:0043235">
    <property type="term" value="C:receptor complex"/>
    <property type="evidence" value="ECO:0007669"/>
    <property type="project" value="TreeGrafter"/>
</dbReference>
<keyword evidence="3 19" id="KW-0808">Transferase</keyword>
<dbReference type="GO" id="GO:0005524">
    <property type="term" value="F:ATP binding"/>
    <property type="evidence" value="ECO:0007669"/>
    <property type="project" value="UniProtKB-UniRule"/>
</dbReference>
<dbReference type="InterPro" id="IPR007110">
    <property type="entry name" value="Ig-like_dom"/>
</dbReference>
<reference evidence="28" key="1">
    <citation type="submission" date="2022-01" db="EMBL/GenBank/DDBJ databases">
        <authorList>
            <person name="King R."/>
        </authorList>
    </citation>
    <scope>NUCLEOTIDE SEQUENCE</scope>
</reference>
<evidence type="ECO:0000256" key="13">
    <source>
        <dbReference type="ARBA" id="ARBA00023157"/>
    </source>
</evidence>
<evidence type="ECO:0000256" key="6">
    <source>
        <dbReference type="ARBA" id="ARBA00022737"/>
    </source>
</evidence>
<dbReference type="FunFam" id="2.60.40.10:FF:000016">
    <property type="entry name" value="Fibroblast growth factor receptor"/>
    <property type="match status" value="1"/>
</dbReference>
<evidence type="ECO:0000256" key="15">
    <source>
        <dbReference type="ARBA" id="ARBA00023180"/>
    </source>
</evidence>
<evidence type="ECO:0000256" key="17">
    <source>
        <dbReference type="ARBA" id="ARBA00051243"/>
    </source>
</evidence>
<dbReference type="InterPro" id="IPR050122">
    <property type="entry name" value="RTK"/>
</dbReference>
<reference evidence="28" key="2">
    <citation type="submission" date="2022-10" db="EMBL/GenBank/DDBJ databases">
        <authorList>
            <consortium name="ENA_rothamsted_submissions"/>
            <consortium name="culmorum"/>
            <person name="King R."/>
        </authorList>
    </citation>
    <scope>NUCLEOTIDE SEQUENCE</scope>
</reference>
<name>A0A9N9WWZ2_9DIPT</name>
<evidence type="ECO:0000256" key="10">
    <source>
        <dbReference type="ARBA" id="ARBA00022989"/>
    </source>
</evidence>
<sequence>MVTIKGLLGKFHSDLDATHVINDSPDNDVDDEQIDSDKLLTTLLSSTTNSNLAKRSNVEHEDNQTEYAPYFKDKNALLNIVLRPSGNMIKLRCPAKGNPEPKWEWIKNGVPIERKLGHVQYNKMAITLEDLIPADSGNYTCIVCNKHDCINFTSKVEVSERVNHAPIFKTVLKNETAVIGENVTFVVEIHSDLHRSINWIKGTCFFVDQELNCNGTKFSVKHDDEQSETLRLENVTFADEGWYTCIAANSLGSTHASAYLSVVETLPSPDPGVSIVPHKQNELYGILVICLMFFFLLALIIIIFVWKKYTKTKKLQRQMERVNQWTKKVIVVQPCIDNGTPGISETLQMPIVRIEKHRTAMAGNSNDPNMISEYEFPIDLNWEFPRGQLELSKNLGEGAFGKVVMAEAHGLMKAGQITVVAVKMLKEGHTDEDVKDLVCEMEVMKMIGTHVNIINLLGCCSQDGPLYVIVEYAPHGNLRDFLRKHRPNAYTDTPHEKEKQALTQKDLVSFAFQIARGMEYLASRKCIHRDLAARNVLVTDDFVMKIADFGLARDIHSQDYYRKTTDGRLPVKWMSPESLFDKVYDTQSDVWSYGILLWEIMTLGGTPYPSVPSVKNLFEILKKGDRMEKPALCSIDIYMLMRECWHWNPVERPTFCEIVEDLDKILSITANEEYLDLGLPQLETPPSSSDEESDDDDTKEKFPHLL</sequence>
<dbReference type="PRINTS" id="PR00109">
    <property type="entry name" value="TYRKINASE"/>
</dbReference>
<evidence type="ECO:0000256" key="23">
    <source>
        <dbReference type="PROSITE-ProRule" id="PRU10141"/>
    </source>
</evidence>
<evidence type="ECO:0000256" key="14">
    <source>
        <dbReference type="ARBA" id="ARBA00023170"/>
    </source>
</evidence>
<feature type="domain" description="Protein kinase" evidence="26">
    <location>
        <begin position="389"/>
        <end position="666"/>
    </location>
</feature>
<evidence type="ECO:0000256" key="12">
    <source>
        <dbReference type="ARBA" id="ARBA00023137"/>
    </source>
</evidence>
<comment type="subcellular location">
    <subcellularLocation>
        <location evidence="1">Membrane</location>
        <topology evidence="1">Single-pass membrane protein</topology>
    </subcellularLocation>
</comment>
<evidence type="ECO:0000256" key="19">
    <source>
        <dbReference type="PIRNR" id="PIRNR000628"/>
    </source>
</evidence>
<comment type="similarity">
    <text evidence="19">Belongs to the protein kinase superfamily. Tyr protein kinase family. Fibroblast growth factor receptor subfamily.</text>
</comment>
<keyword evidence="16" id="KW-0393">Immunoglobulin domain</keyword>
<comment type="catalytic activity">
    <reaction evidence="17 19">
        <text>L-tyrosyl-[protein] + ATP = O-phospho-L-tyrosyl-[protein] + ADP + H(+)</text>
        <dbReference type="Rhea" id="RHEA:10596"/>
        <dbReference type="Rhea" id="RHEA-COMP:10136"/>
        <dbReference type="Rhea" id="RHEA-COMP:20101"/>
        <dbReference type="ChEBI" id="CHEBI:15378"/>
        <dbReference type="ChEBI" id="CHEBI:30616"/>
        <dbReference type="ChEBI" id="CHEBI:46858"/>
        <dbReference type="ChEBI" id="CHEBI:61978"/>
        <dbReference type="ChEBI" id="CHEBI:456216"/>
        <dbReference type="EC" id="2.7.10.1"/>
    </reaction>
</comment>
<evidence type="ECO:0000256" key="21">
    <source>
        <dbReference type="PIRSR" id="PIRSR000628-2"/>
    </source>
</evidence>
<keyword evidence="7 19" id="KW-0547">Nucleotide-binding</keyword>
<keyword evidence="13 22" id="KW-1015">Disulfide bond</keyword>
<dbReference type="PROSITE" id="PS50835">
    <property type="entry name" value="IG_LIKE"/>
    <property type="match status" value="2"/>
</dbReference>
<dbReference type="InterPro" id="IPR011009">
    <property type="entry name" value="Kinase-like_dom_sf"/>
</dbReference>
<feature type="transmembrane region" description="Helical" evidence="25">
    <location>
        <begin position="283"/>
        <end position="306"/>
    </location>
</feature>
<evidence type="ECO:0000313" key="29">
    <source>
        <dbReference type="Proteomes" id="UP001153620"/>
    </source>
</evidence>
<gene>
    <name evidence="28" type="ORF">CHIRRI_LOCUS12256</name>
</gene>
<keyword evidence="29" id="KW-1185">Reference proteome</keyword>
<dbReference type="FunFam" id="1.10.510.10:FF:000007">
    <property type="entry name" value="Fibroblast growth factor receptor"/>
    <property type="match status" value="1"/>
</dbReference>
<dbReference type="SMART" id="SM00409">
    <property type="entry name" value="IG"/>
    <property type="match status" value="2"/>
</dbReference>
<feature type="region of interest" description="Disordered" evidence="24">
    <location>
        <begin position="679"/>
        <end position="706"/>
    </location>
</feature>
<feature type="domain" description="Ig-like" evidence="27">
    <location>
        <begin position="166"/>
        <end position="261"/>
    </location>
</feature>
<dbReference type="PROSITE" id="PS00109">
    <property type="entry name" value="PROTEIN_KINASE_TYR"/>
    <property type="match status" value="1"/>
</dbReference>
<dbReference type="InterPro" id="IPR001245">
    <property type="entry name" value="Ser-Thr/Tyr_kinase_cat_dom"/>
</dbReference>
<evidence type="ECO:0000256" key="22">
    <source>
        <dbReference type="PIRSR" id="PIRSR000628-3"/>
    </source>
</evidence>
<feature type="binding site" evidence="21 23">
    <location>
        <position position="423"/>
    </location>
    <ligand>
        <name>ATP</name>
        <dbReference type="ChEBI" id="CHEBI:30616"/>
    </ligand>
</feature>
<dbReference type="Pfam" id="PF07714">
    <property type="entry name" value="PK_Tyr_Ser-Thr"/>
    <property type="match status" value="1"/>
</dbReference>
<keyword evidence="6" id="KW-0677">Repeat</keyword>
<dbReference type="AlphaFoldDB" id="A0A9N9WWZ2"/>
<dbReference type="InterPro" id="IPR008266">
    <property type="entry name" value="Tyr_kinase_AS"/>
</dbReference>
<feature type="domain" description="Ig-like" evidence="27">
    <location>
        <begin position="69"/>
        <end position="159"/>
    </location>
</feature>
<keyword evidence="5" id="KW-0732">Signal</keyword>
<protein>
    <recommendedName>
        <fullName evidence="19">Fibroblast growth factor receptor</fullName>
        <ecNumber evidence="19">2.7.10.1</ecNumber>
    </recommendedName>
</protein>
<evidence type="ECO:0000256" key="20">
    <source>
        <dbReference type="PIRSR" id="PIRSR000628-1"/>
    </source>
</evidence>
<keyword evidence="9 19" id="KW-0067">ATP-binding</keyword>
<dbReference type="PROSITE" id="PS50011">
    <property type="entry name" value="PROTEIN_KINASE_DOM"/>
    <property type="match status" value="1"/>
</dbReference>
<dbReference type="GO" id="GO:0008284">
    <property type="term" value="P:positive regulation of cell population proliferation"/>
    <property type="evidence" value="ECO:0007669"/>
    <property type="project" value="InterPro"/>
</dbReference>
<evidence type="ECO:0000256" key="4">
    <source>
        <dbReference type="ARBA" id="ARBA00022692"/>
    </source>
</evidence>
<dbReference type="Pfam" id="PF07679">
    <property type="entry name" value="I-set"/>
    <property type="match status" value="2"/>
</dbReference>
<dbReference type="PIRSF" id="PIRSF000628">
    <property type="entry name" value="FGFR"/>
    <property type="match status" value="1"/>
</dbReference>
<dbReference type="EMBL" id="OU895879">
    <property type="protein sequence ID" value="CAG9809430.1"/>
    <property type="molecule type" value="Genomic_DNA"/>
</dbReference>
<keyword evidence="4 25" id="KW-0812">Transmembrane</keyword>
<comment type="function">
    <text evidence="18">Receptor for basic fibroblast growth factor.</text>
</comment>
<dbReference type="Gene3D" id="1.10.510.10">
    <property type="entry name" value="Transferase(Phosphotransferase) domain 1"/>
    <property type="match status" value="1"/>
</dbReference>
<dbReference type="Gene3D" id="3.30.200.20">
    <property type="entry name" value="Phosphorylase Kinase, domain 1"/>
    <property type="match status" value="1"/>
</dbReference>
<keyword evidence="10 25" id="KW-1133">Transmembrane helix</keyword>
<dbReference type="FunFam" id="2.60.40.10:FF:000020">
    <property type="entry name" value="Fibroblast growth factor receptor"/>
    <property type="match status" value="1"/>
</dbReference>
<evidence type="ECO:0000259" key="26">
    <source>
        <dbReference type="PROSITE" id="PS50011"/>
    </source>
</evidence>
<dbReference type="OrthoDB" id="408954at2759"/>
<evidence type="ECO:0000313" key="28">
    <source>
        <dbReference type="EMBL" id="CAG9809430.1"/>
    </source>
</evidence>
<dbReference type="GO" id="GO:0007399">
    <property type="term" value="P:nervous system development"/>
    <property type="evidence" value="ECO:0007669"/>
    <property type="project" value="UniProtKB-ARBA"/>
</dbReference>
<dbReference type="InterPro" id="IPR000719">
    <property type="entry name" value="Prot_kinase_dom"/>
</dbReference>
<dbReference type="GO" id="GO:0005007">
    <property type="term" value="F:fibroblast growth factor receptor activity"/>
    <property type="evidence" value="ECO:0007669"/>
    <property type="project" value="InterPro"/>
</dbReference>
<evidence type="ECO:0000256" key="18">
    <source>
        <dbReference type="ARBA" id="ARBA00056965"/>
    </source>
</evidence>
<evidence type="ECO:0000256" key="9">
    <source>
        <dbReference type="ARBA" id="ARBA00022840"/>
    </source>
</evidence>
<keyword evidence="14 19" id="KW-0675">Receptor</keyword>
<feature type="binding site" evidence="21">
    <location>
        <position position="534"/>
    </location>
    <ligand>
        <name>ATP</name>
        <dbReference type="ChEBI" id="CHEBI:30616"/>
    </ligand>
</feature>
<keyword evidence="12 19" id="KW-0829">Tyrosine-protein kinase</keyword>
<dbReference type="InterPro" id="IPR003599">
    <property type="entry name" value="Ig_sub"/>
</dbReference>
<dbReference type="GO" id="GO:0030154">
    <property type="term" value="P:cell differentiation"/>
    <property type="evidence" value="ECO:0007669"/>
    <property type="project" value="UniProtKB-ARBA"/>
</dbReference>
<dbReference type="PANTHER" id="PTHR24416">
    <property type="entry name" value="TYROSINE-PROTEIN KINASE RECEPTOR"/>
    <property type="match status" value="1"/>
</dbReference>
<evidence type="ECO:0000256" key="2">
    <source>
        <dbReference type="ARBA" id="ARBA00022553"/>
    </source>
</evidence>
<evidence type="ECO:0000256" key="1">
    <source>
        <dbReference type="ARBA" id="ARBA00004167"/>
    </source>
</evidence>
<dbReference type="SUPFAM" id="SSF48726">
    <property type="entry name" value="Immunoglobulin"/>
    <property type="match status" value="2"/>
</dbReference>
<evidence type="ECO:0000256" key="5">
    <source>
        <dbReference type="ARBA" id="ARBA00022729"/>
    </source>
</evidence>
<dbReference type="GO" id="GO:0005886">
    <property type="term" value="C:plasma membrane"/>
    <property type="evidence" value="ECO:0007669"/>
    <property type="project" value="TreeGrafter"/>
</dbReference>